<reference evidence="5" key="2">
    <citation type="journal article" date="2021" name="PeerJ">
        <title>Extensive microbial diversity within the chicken gut microbiome revealed by metagenomics and culture.</title>
        <authorList>
            <person name="Gilroy R."/>
            <person name="Ravi A."/>
            <person name="Getino M."/>
            <person name="Pursley I."/>
            <person name="Horton D.L."/>
            <person name="Alikhan N.F."/>
            <person name="Baker D."/>
            <person name="Gharbi K."/>
            <person name="Hall N."/>
            <person name="Watson M."/>
            <person name="Adriaenssens E.M."/>
            <person name="Foster-Nyarko E."/>
            <person name="Jarju S."/>
            <person name="Secka A."/>
            <person name="Antonio M."/>
            <person name="Oren A."/>
            <person name="Chaudhuri R.R."/>
            <person name="La Ragione R."/>
            <person name="Hildebrand F."/>
            <person name="Pallen M.J."/>
        </authorList>
    </citation>
    <scope>NUCLEOTIDE SEQUENCE</scope>
    <source>
        <strain evidence="5">10669</strain>
    </source>
</reference>
<dbReference type="GO" id="GO:0008360">
    <property type="term" value="P:regulation of cell shape"/>
    <property type="evidence" value="ECO:0007669"/>
    <property type="project" value="InterPro"/>
</dbReference>
<dbReference type="Gene3D" id="3.40.50.720">
    <property type="entry name" value="NAD(P)-binding Rossmann-like Domain"/>
    <property type="match status" value="1"/>
</dbReference>
<gene>
    <name evidence="5" type="ORF">IAC75_05830</name>
</gene>
<keyword evidence="2" id="KW-0547">Nucleotide-binding</keyword>
<protein>
    <recommendedName>
        <fullName evidence="4">Mur ligase central domain-containing protein</fullName>
    </recommendedName>
</protein>
<dbReference type="Gene3D" id="3.40.1190.10">
    <property type="entry name" value="Mur-like, catalytic domain"/>
    <property type="match status" value="1"/>
</dbReference>
<dbReference type="GO" id="GO:0005737">
    <property type="term" value="C:cytoplasm"/>
    <property type="evidence" value="ECO:0007669"/>
    <property type="project" value="InterPro"/>
</dbReference>
<comment type="caution">
    <text evidence="5">The sequence shown here is derived from an EMBL/GenBank/DDBJ whole genome shotgun (WGS) entry which is preliminary data.</text>
</comment>
<dbReference type="SUPFAM" id="SSF51984">
    <property type="entry name" value="MurCD N-terminal domain"/>
    <property type="match status" value="1"/>
</dbReference>
<dbReference type="GO" id="GO:0051301">
    <property type="term" value="P:cell division"/>
    <property type="evidence" value="ECO:0007669"/>
    <property type="project" value="InterPro"/>
</dbReference>
<dbReference type="SUPFAM" id="SSF53623">
    <property type="entry name" value="MurD-like peptide ligases, catalytic domain"/>
    <property type="match status" value="1"/>
</dbReference>
<dbReference type="EMBL" id="DVOG01000150">
    <property type="protein sequence ID" value="HIV04649.1"/>
    <property type="molecule type" value="Genomic_DNA"/>
</dbReference>
<dbReference type="GO" id="GO:0008764">
    <property type="term" value="F:UDP-N-acetylmuramoylalanine-D-glutamate ligase activity"/>
    <property type="evidence" value="ECO:0007669"/>
    <property type="project" value="InterPro"/>
</dbReference>
<organism evidence="5 6">
    <name type="scientific">Candidatus Spyradosoma merdigallinarum</name>
    <dbReference type="NCBI Taxonomy" id="2840950"/>
    <lineage>
        <taxon>Bacteria</taxon>
        <taxon>Pseudomonadati</taxon>
        <taxon>Verrucomicrobiota</taxon>
        <taxon>Opitutia</taxon>
        <taxon>Opitutia incertae sedis</taxon>
        <taxon>Candidatus Spyradosoma</taxon>
    </lineage>
</organism>
<evidence type="ECO:0000256" key="3">
    <source>
        <dbReference type="ARBA" id="ARBA00022840"/>
    </source>
</evidence>
<evidence type="ECO:0000256" key="2">
    <source>
        <dbReference type="ARBA" id="ARBA00022741"/>
    </source>
</evidence>
<name>A0A9D1NK68_9BACT</name>
<feature type="non-terminal residue" evidence="5">
    <location>
        <position position="249"/>
    </location>
</feature>
<proteinExistence type="predicted"/>
<dbReference type="InterPro" id="IPR036565">
    <property type="entry name" value="Mur-like_cat_sf"/>
</dbReference>
<dbReference type="Pfam" id="PF08245">
    <property type="entry name" value="Mur_ligase_M"/>
    <property type="match status" value="1"/>
</dbReference>
<keyword evidence="3" id="KW-0067">ATP-binding</keyword>
<dbReference type="GO" id="GO:0005524">
    <property type="term" value="F:ATP binding"/>
    <property type="evidence" value="ECO:0007669"/>
    <property type="project" value="UniProtKB-KW"/>
</dbReference>
<dbReference type="InterPro" id="IPR013221">
    <property type="entry name" value="Mur_ligase_cen"/>
</dbReference>
<accession>A0A9D1NK68</accession>
<evidence type="ECO:0000313" key="5">
    <source>
        <dbReference type="EMBL" id="HIV04649.1"/>
    </source>
</evidence>
<reference evidence="5" key="1">
    <citation type="submission" date="2020-10" db="EMBL/GenBank/DDBJ databases">
        <authorList>
            <person name="Gilroy R."/>
        </authorList>
    </citation>
    <scope>NUCLEOTIDE SEQUENCE</scope>
    <source>
        <strain evidence="5">10669</strain>
    </source>
</reference>
<evidence type="ECO:0000256" key="1">
    <source>
        <dbReference type="ARBA" id="ARBA00022598"/>
    </source>
</evidence>
<dbReference type="InterPro" id="IPR005762">
    <property type="entry name" value="MurD"/>
</dbReference>
<evidence type="ECO:0000259" key="4">
    <source>
        <dbReference type="Pfam" id="PF08245"/>
    </source>
</evidence>
<dbReference type="AlphaFoldDB" id="A0A9D1NK68"/>
<dbReference type="PANTHER" id="PTHR43692">
    <property type="entry name" value="UDP-N-ACETYLMURAMOYLALANINE--D-GLUTAMATE LIGASE"/>
    <property type="match status" value="1"/>
</dbReference>
<evidence type="ECO:0000313" key="6">
    <source>
        <dbReference type="Proteomes" id="UP000886812"/>
    </source>
</evidence>
<keyword evidence="1" id="KW-0436">Ligase</keyword>
<feature type="domain" description="Mur ligase central" evidence="4">
    <location>
        <begin position="128"/>
        <end position="226"/>
    </location>
</feature>
<sequence length="249" mass="27469">MDIPKILEKKLGRPVAVFGAGVSGNAVAEFLRGNGFSAKIYDRSAAGAARLFGAAEAAEHDLVVFSPGFPREHPWKDAARRAGLLCLCEPDFAALFWQGALPPMKRLAGESREEFLARADARLGLTAVTGTNGKTTLTEFLAFALRRVGRDSLAVGNNGVPMSRMLTHSSSASFRPVCEISSFQAEELRYFSPRCVLWTNFDEDHLDRHGSEENYFRAKFRLVECMMRLRLVVGDFPQEDDPDVRAVLA</sequence>
<dbReference type="Proteomes" id="UP000886812">
    <property type="component" value="Unassembled WGS sequence"/>
</dbReference>
<dbReference type="PANTHER" id="PTHR43692:SF1">
    <property type="entry name" value="UDP-N-ACETYLMURAMOYLALANINE--D-GLUTAMATE LIGASE"/>
    <property type="match status" value="1"/>
</dbReference>